<dbReference type="CDD" id="cd11285">
    <property type="entry name" value="ADF_Twf-N_like"/>
    <property type="match status" value="1"/>
</dbReference>
<evidence type="ECO:0000256" key="2">
    <source>
        <dbReference type="ARBA" id="ARBA00009557"/>
    </source>
</evidence>
<feature type="compositionally biased region" description="Low complexity" evidence="8">
    <location>
        <begin position="311"/>
        <end position="322"/>
    </location>
</feature>
<proteinExistence type="inferred from homology"/>
<dbReference type="Pfam" id="PF00241">
    <property type="entry name" value="Cofilin_ADF"/>
    <property type="match status" value="2"/>
</dbReference>
<evidence type="ECO:0000313" key="11">
    <source>
        <dbReference type="Proteomes" id="UP000664859"/>
    </source>
</evidence>
<evidence type="ECO:0000256" key="5">
    <source>
        <dbReference type="ARBA" id="ARBA00023203"/>
    </source>
</evidence>
<dbReference type="Gene3D" id="3.40.20.10">
    <property type="entry name" value="Severin"/>
    <property type="match status" value="2"/>
</dbReference>
<feature type="region of interest" description="Disordered" evidence="8">
    <location>
        <begin position="311"/>
        <end position="336"/>
    </location>
</feature>
<dbReference type="GO" id="GO:0005737">
    <property type="term" value="C:cytoplasm"/>
    <property type="evidence" value="ECO:0007669"/>
    <property type="project" value="TreeGrafter"/>
</dbReference>
<reference evidence="10" key="1">
    <citation type="submission" date="2021-02" db="EMBL/GenBank/DDBJ databases">
        <title>First Annotated Genome of the Yellow-green Alga Tribonema minus.</title>
        <authorList>
            <person name="Mahan K.M."/>
        </authorList>
    </citation>
    <scope>NUCLEOTIDE SEQUENCE</scope>
    <source>
        <strain evidence="10">UTEX B ZZ1240</strain>
    </source>
</reference>
<evidence type="ECO:0000256" key="7">
    <source>
        <dbReference type="ARBA" id="ARBA00038532"/>
    </source>
</evidence>
<organism evidence="10 11">
    <name type="scientific">Tribonema minus</name>
    <dbReference type="NCBI Taxonomy" id="303371"/>
    <lineage>
        <taxon>Eukaryota</taxon>
        <taxon>Sar</taxon>
        <taxon>Stramenopiles</taxon>
        <taxon>Ochrophyta</taxon>
        <taxon>PX clade</taxon>
        <taxon>Xanthophyceae</taxon>
        <taxon>Tribonematales</taxon>
        <taxon>Tribonemataceae</taxon>
        <taxon>Tribonema</taxon>
    </lineage>
</organism>
<dbReference type="PANTHER" id="PTHR13759:SF1">
    <property type="entry name" value="TWINFILIN"/>
    <property type="match status" value="1"/>
</dbReference>
<evidence type="ECO:0000256" key="3">
    <source>
        <dbReference type="ARBA" id="ARBA00022490"/>
    </source>
</evidence>
<dbReference type="GO" id="GO:0030042">
    <property type="term" value="P:actin filament depolymerization"/>
    <property type="evidence" value="ECO:0007669"/>
    <property type="project" value="TreeGrafter"/>
</dbReference>
<dbReference type="PANTHER" id="PTHR13759">
    <property type="entry name" value="TWINFILIN"/>
    <property type="match status" value="1"/>
</dbReference>
<accession>A0A835YV51</accession>
<feature type="compositionally biased region" description="Basic residues" evidence="8">
    <location>
        <begin position="323"/>
        <end position="336"/>
    </location>
</feature>
<dbReference type="PROSITE" id="PS51263">
    <property type="entry name" value="ADF_H"/>
    <property type="match status" value="1"/>
</dbReference>
<dbReference type="Proteomes" id="UP000664859">
    <property type="component" value="Unassembled WGS sequence"/>
</dbReference>
<evidence type="ECO:0000259" key="9">
    <source>
        <dbReference type="PROSITE" id="PS51263"/>
    </source>
</evidence>
<keyword evidence="6" id="KW-0206">Cytoskeleton</keyword>
<evidence type="ECO:0000313" key="10">
    <source>
        <dbReference type="EMBL" id="KAG5181544.1"/>
    </source>
</evidence>
<dbReference type="GO" id="GO:0051015">
    <property type="term" value="F:actin filament binding"/>
    <property type="evidence" value="ECO:0007669"/>
    <property type="project" value="TreeGrafter"/>
</dbReference>
<keyword evidence="5" id="KW-0009">Actin-binding</keyword>
<dbReference type="AlphaFoldDB" id="A0A835YV51"/>
<comment type="caution">
    <text evidence="10">The sequence shown here is derived from an EMBL/GenBank/DDBJ whole genome shotgun (WGS) entry which is preliminary data.</text>
</comment>
<keyword evidence="3" id="KW-0963">Cytoplasm</keyword>
<protein>
    <recommendedName>
        <fullName evidence="9">ADF-H domain-containing protein</fullName>
    </recommendedName>
</protein>
<evidence type="ECO:0000256" key="4">
    <source>
        <dbReference type="ARBA" id="ARBA00022737"/>
    </source>
</evidence>
<dbReference type="InterPro" id="IPR028458">
    <property type="entry name" value="Twinfilin"/>
</dbReference>
<comment type="subcellular location">
    <subcellularLocation>
        <location evidence="1">Cytoplasm</location>
        <location evidence="1">Cytoskeleton</location>
    </subcellularLocation>
</comment>
<evidence type="ECO:0000256" key="8">
    <source>
        <dbReference type="SAM" id="MobiDB-lite"/>
    </source>
</evidence>
<dbReference type="GO" id="GO:0051016">
    <property type="term" value="P:barbed-end actin filament capping"/>
    <property type="evidence" value="ECO:0007669"/>
    <property type="project" value="TreeGrafter"/>
</dbReference>
<dbReference type="GO" id="GO:0005884">
    <property type="term" value="C:actin filament"/>
    <property type="evidence" value="ECO:0007669"/>
    <property type="project" value="TreeGrafter"/>
</dbReference>
<feature type="domain" description="ADF-H" evidence="9">
    <location>
        <begin position="1"/>
        <end position="139"/>
    </location>
</feature>
<dbReference type="InterPro" id="IPR029006">
    <property type="entry name" value="ADF-H/Gelsolin-like_dom_sf"/>
</dbReference>
<dbReference type="GO" id="GO:0003785">
    <property type="term" value="F:actin monomer binding"/>
    <property type="evidence" value="ECO:0007669"/>
    <property type="project" value="TreeGrafter"/>
</dbReference>
<dbReference type="OrthoDB" id="10006997at2759"/>
<sequence>MARAFLSLDEGLKTAFIAAQEDSTVRWLRAGVQEEKAIVLVSQGSASPSVQQDFDGLQDALDSDSPAILLFREAAEGAGSGKWLLIAWVPDVSKTRLKMLYSSSKADVKEGLGLGYFGGEYYASEPSELSYAALLASRDTTHDGDLLTEREVIQKEMARQARDITAKSTAMGVIPFEATDELRRQLEAFKAGAVNWVGMAVTADGAIGLGEARTVDVKSSLAPHVDAAEPRFYLLQHGDTAFFVYSCPEGAPVRLKMTYSTARASVVAAVAAAGTDCSKSFECGGPEEIEEALAYELKGVADGANAGALSAAADAPLPSKPSRPGRGRGRLTAKRP</sequence>
<dbReference type="InterPro" id="IPR002108">
    <property type="entry name" value="ADF-H"/>
</dbReference>
<evidence type="ECO:0000256" key="6">
    <source>
        <dbReference type="ARBA" id="ARBA00023212"/>
    </source>
</evidence>
<dbReference type="SUPFAM" id="SSF55753">
    <property type="entry name" value="Actin depolymerizing proteins"/>
    <property type="match status" value="2"/>
</dbReference>
<dbReference type="EMBL" id="JAFCMP010000323">
    <property type="protein sequence ID" value="KAG5181544.1"/>
    <property type="molecule type" value="Genomic_DNA"/>
</dbReference>
<keyword evidence="4" id="KW-0677">Repeat</keyword>
<evidence type="ECO:0000256" key="1">
    <source>
        <dbReference type="ARBA" id="ARBA00004245"/>
    </source>
</evidence>
<comment type="subunit">
    <text evidence="7">Interacts with G-actin; ADP-actin form.</text>
</comment>
<keyword evidence="11" id="KW-1185">Reference proteome</keyword>
<name>A0A835YV51_9STRA</name>
<comment type="similarity">
    <text evidence="2">Belongs to the actin-binding proteins ADF family. Twinfilin subfamily.</text>
</comment>
<dbReference type="SMART" id="SM00102">
    <property type="entry name" value="ADF"/>
    <property type="match status" value="2"/>
</dbReference>
<gene>
    <name evidence="10" type="ORF">JKP88DRAFT_263625</name>
</gene>